<dbReference type="NCBIfam" id="TIGR00749">
    <property type="entry name" value="glk"/>
    <property type="match status" value="1"/>
</dbReference>
<keyword evidence="1 3" id="KW-0808">Transferase</keyword>
<accession>A0A0D0KLA1</accession>
<dbReference type="GO" id="GO:0004340">
    <property type="term" value="F:glucokinase activity"/>
    <property type="evidence" value="ECO:0007669"/>
    <property type="project" value="UniProtKB-UniRule"/>
</dbReference>
<dbReference type="NCBIfam" id="NF001415">
    <property type="entry name" value="PRK00292.1-2"/>
    <property type="match status" value="1"/>
</dbReference>
<comment type="catalytic activity">
    <reaction evidence="3">
        <text>D-glucose + ATP = D-glucose 6-phosphate + ADP + H(+)</text>
        <dbReference type="Rhea" id="RHEA:17825"/>
        <dbReference type="ChEBI" id="CHEBI:4167"/>
        <dbReference type="ChEBI" id="CHEBI:15378"/>
        <dbReference type="ChEBI" id="CHEBI:30616"/>
        <dbReference type="ChEBI" id="CHEBI:61548"/>
        <dbReference type="ChEBI" id="CHEBI:456216"/>
        <dbReference type="EC" id="2.7.1.2"/>
    </reaction>
</comment>
<dbReference type="GO" id="GO:0005524">
    <property type="term" value="F:ATP binding"/>
    <property type="evidence" value="ECO:0007669"/>
    <property type="project" value="UniProtKB-UniRule"/>
</dbReference>
<evidence type="ECO:0000313" key="6">
    <source>
        <dbReference type="Proteomes" id="UP000032068"/>
    </source>
</evidence>
<sequence length="321" mass="33726">MSLALVGDIGGTNARFALWRDERLESVRVSATADHATVEQAIQAYMAAEGLALGEVETICLACAGPVEVDPFRFTNNPWRIDRATFRAELQVRELLLINDFSAMALGMTRLQADQYITVCPGVAQPQRPAVVIGAGTGLGVGTLLALPDGSWHALPGEGGHVDLPVGSAREALIWQALHRQLGHVSAEAGALSGNGLLALYRAACAVDGQPAALLSAAQVTRAALEGEPLAVNVLELFCCLLGRVAGNNVLTLGARGGVFIAGGMVPRFADFFMASGFSRSFRDKGCMSDYFDGLPVWLVTAEYPGLVGAGVAAQQHLLRS</sequence>
<dbReference type="CDD" id="cd24008">
    <property type="entry name" value="ASKHA_NBD_GLK"/>
    <property type="match status" value="1"/>
</dbReference>
<dbReference type="SUPFAM" id="SSF53067">
    <property type="entry name" value="Actin-like ATPase domain"/>
    <property type="match status" value="1"/>
</dbReference>
<evidence type="ECO:0000256" key="4">
    <source>
        <dbReference type="RuleBase" id="RU004046"/>
    </source>
</evidence>
<dbReference type="InterPro" id="IPR043129">
    <property type="entry name" value="ATPase_NBD"/>
</dbReference>
<keyword evidence="3" id="KW-0324">Glycolysis</keyword>
<dbReference type="AlphaFoldDB" id="A0A0D0KLA1"/>
<dbReference type="Gene3D" id="3.30.420.40">
    <property type="match status" value="1"/>
</dbReference>
<gene>
    <name evidence="3" type="primary">glk</name>
    <name evidence="5" type="ORF">RU08_12190</name>
</gene>
<dbReference type="GO" id="GO:0005536">
    <property type="term" value="F:D-glucose binding"/>
    <property type="evidence" value="ECO:0007669"/>
    <property type="project" value="InterPro"/>
</dbReference>
<comment type="caution">
    <text evidence="5">The sequence shown here is derived from an EMBL/GenBank/DDBJ whole genome shotgun (WGS) entry which is preliminary data.</text>
</comment>
<dbReference type="Proteomes" id="UP000032068">
    <property type="component" value="Unassembled WGS sequence"/>
</dbReference>
<dbReference type="Pfam" id="PF02685">
    <property type="entry name" value="Glucokinase"/>
    <property type="match status" value="1"/>
</dbReference>
<dbReference type="OrthoDB" id="9800595at2"/>
<dbReference type="GO" id="GO:0006096">
    <property type="term" value="P:glycolytic process"/>
    <property type="evidence" value="ECO:0007669"/>
    <property type="project" value="UniProtKB-UniRule"/>
</dbReference>
<protein>
    <recommendedName>
        <fullName evidence="3">Glucokinase</fullName>
        <ecNumber evidence="3">2.7.1.2</ecNumber>
    </recommendedName>
    <alternativeName>
        <fullName evidence="3">Glucose kinase</fullName>
    </alternativeName>
</protein>
<dbReference type="PANTHER" id="PTHR47690:SF1">
    <property type="entry name" value="GLUCOKINASE"/>
    <property type="match status" value="1"/>
</dbReference>
<dbReference type="HAMAP" id="MF_00524">
    <property type="entry name" value="Glucokinase"/>
    <property type="match status" value="1"/>
</dbReference>
<organism evidence="5 6">
    <name type="scientific">Pseudomonas fulva</name>
    <dbReference type="NCBI Taxonomy" id="47880"/>
    <lineage>
        <taxon>Bacteria</taxon>
        <taxon>Pseudomonadati</taxon>
        <taxon>Pseudomonadota</taxon>
        <taxon>Gammaproteobacteria</taxon>
        <taxon>Pseudomonadales</taxon>
        <taxon>Pseudomonadaceae</taxon>
        <taxon>Pseudomonas</taxon>
    </lineage>
</organism>
<evidence type="ECO:0000256" key="2">
    <source>
        <dbReference type="ARBA" id="ARBA00022777"/>
    </source>
</evidence>
<keyword evidence="3" id="KW-0067">ATP-binding</keyword>
<dbReference type="RefSeq" id="WP_042554085.1">
    <property type="nucleotide sequence ID" value="NZ_JXQW01000029.1"/>
</dbReference>
<feature type="binding site" evidence="3">
    <location>
        <begin position="7"/>
        <end position="12"/>
    </location>
    <ligand>
        <name>ATP</name>
        <dbReference type="ChEBI" id="CHEBI:30616"/>
    </ligand>
</feature>
<dbReference type="Gene3D" id="3.40.367.20">
    <property type="match status" value="1"/>
</dbReference>
<reference evidence="5 6" key="1">
    <citation type="submission" date="2014-12" db="EMBL/GenBank/DDBJ databases">
        <title>16Stimator: statistical estimation of ribosomal gene copy numbers from draft genome assemblies.</title>
        <authorList>
            <person name="Perisin M.A."/>
            <person name="Vetter M."/>
            <person name="Gilbert J.A."/>
            <person name="Bergelson J."/>
        </authorList>
    </citation>
    <scope>NUCLEOTIDE SEQUENCE [LARGE SCALE GENOMIC DNA]</scope>
    <source>
        <strain evidence="5 6">MEJ086</strain>
    </source>
</reference>
<proteinExistence type="inferred from homology"/>
<comment type="subcellular location">
    <subcellularLocation>
        <location evidence="3">Cytoplasm</location>
    </subcellularLocation>
</comment>
<dbReference type="InterPro" id="IPR003836">
    <property type="entry name" value="Glucokinase"/>
</dbReference>
<dbReference type="EC" id="2.7.1.2" evidence="3"/>
<dbReference type="InterPro" id="IPR050201">
    <property type="entry name" value="Bacterial_glucokinase"/>
</dbReference>
<evidence type="ECO:0000313" key="5">
    <source>
        <dbReference type="EMBL" id="KIQ00162.1"/>
    </source>
</evidence>
<evidence type="ECO:0000256" key="1">
    <source>
        <dbReference type="ARBA" id="ARBA00022679"/>
    </source>
</evidence>
<keyword evidence="3" id="KW-0547">Nucleotide-binding</keyword>
<keyword evidence="3" id="KW-0963">Cytoplasm</keyword>
<keyword evidence="2 3" id="KW-0418">Kinase</keyword>
<dbReference type="PANTHER" id="PTHR47690">
    <property type="entry name" value="GLUCOKINASE"/>
    <property type="match status" value="1"/>
</dbReference>
<comment type="similarity">
    <text evidence="3 4">Belongs to the bacterial glucokinase family.</text>
</comment>
<dbReference type="GO" id="GO:0005829">
    <property type="term" value="C:cytosol"/>
    <property type="evidence" value="ECO:0007669"/>
    <property type="project" value="TreeGrafter"/>
</dbReference>
<name>A0A0D0KLA1_9PSED</name>
<evidence type="ECO:0000256" key="3">
    <source>
        <dbReference type="HAMAP-Rule" id="MF_00524"/>
    </source>
</evidence>
<dbReference type="EMBL" id="JXQW01000029">
    <property type="protein sequence ID" value="KIQ00162.1"/>
    <property type="molecule type" value="Genomic_DNA"/>
</dbReference>